<proteinExistence type="predicted"/>
<dbReference type="InterPro" id="IPR050204">
    <property type="entry name" value="AraC_XylS_family_regulators"/>
</dbReference>
<comment type="caution">
    <text evidence="5">The sequence shown here is derived from an EMBL/GenBank/DDBJ whole genome shotgun (WGS) entry which is preliminary data.</text>
</comment>
<dbReference type="SMART" id="SM00342">
    <property type="entry name" value="HTH_ARAC"/>
    <property type="match status" value="1"/>
</dbReference>
<organism evidence="5 6">
    <name type="scientific">Flexivirga oryzae</name>
    <dbReference type="NCBI Taxonomy" id="1794944"/>
    <lineage>
        <taxon>Bacteria</taxon>
        <taxon>Bacillati</taxon>
        <taxon>Actinomycetota</taxon>
        <taxon>Actinomycetes</taxon>
        <taxon>Micrococcales</taxon>
        <taxon>Dermacoccaceae</taxon>
        <taxon>Flexivirga</taxon>
    </lineage>
</organism>
<dbReference type="Proteomes" id="UP000559182">
    <property type="component" value="Unassembled WGS sequence"/>
</dbReference>
<feature type="domain" description="HTH araC/xylS-type" evidence="4">
    <location>
        <begin position="175"/>
        <end position="257"/>
    </location>
</feature>
<protein>
    <submittedName>
        <fullName evidence="5">AraC-like DNA-binding protein</fullName>
    </submittedName>
</protein>
<dbReference type="AlphaFoldDB" id="A0A839N382"/>
<keyword evidence="2 5" id="KW-0238">DNA-binding</keyword>
<dbReference type="GO" id="GO:0003700">
    <property type="term" value="F:DNA-binding transcription factor activity"/>
    <property type="evidence" value="ECO:0007669"/>
    <property type="project" value="InterPro"/>
</dbReference>
<evidence type="ECO:0000313" key="6">
    <source>
        <dbReference type="Proteomes" id="UP000559182"/>
    </source>
</evidence>
<sequence length="276" mass="30282">MPPPACPIHPALRALVTRVAPYDSTHRVDEVHVGLPGPSATLIGSFDEPLDIGRLAEPARHAQHWLSVSGLDTRPALIRTNGRLHGIQFDLTPLGVRRLIGVPMAAIARDIVPLTGVAPAPWAPRYEQLLGLADDVARTREAQRLLVAHLDRDQSLPDDLDHAWRLLRAAGGDRTVASLADHLGWSRRHLVTRFTAEFGLSPKEAARLFRFDRARSLAARGRPLAAVAADCGFADQPHLTREWRSMAGRSPKQTLRSDYTFLQDVESAVDGHSGHE</sequence>
<keyword evidence="1" id="KW-0805">Transcription regulation</keyword>
<evidence type="ECO:0000256" key="1">
    <source>
        <dbReference type="ARBA" id="ARBA00023015"/>
    </source>
</evidence>
<dbReference type="RefSeq" id="WP_183318701.1">
    <property type="nucleotide sequence ID" value="NZ_JACHVQ010000001.1"/>
</dbReference>
<dbReference type="PROSITE" id="PS01124">
    <property type="entry name" value="HTH_ARAC_FAMILY_2"/>
    <property type="match status" value="1"/>
</dbReference>
<dbReference type="PANTHER" id="PTHR46796">
    <property type="entry name" value="HTH-TYPE TRANSCRIPTIONAL ACTIVATOR RHAS-RELATED"/>
    <property type="match status" value="1"/>
</dbReference>
<dbReference type="PANTHER" id="PTHR46796:SF15">
    <property type="entry name" value="BLL1074 PROTEIN"/>
    <property type="match status" value="1"/>
</dbReference>
<dbReference type="GO" id="GO:0043565">
    <property type="term" value="F:sequence-specific DNA binding"/>
    <property type="evidence" value="ECO:0007669"/>
    <property type="project" value="InterPro"/>
</dbReference>
<evidence type="ECO:0000256" key="2">
    <source>
        <dbReference type="ARBA" id="ARBA00023125"/>
    </source>
</evidence>
<evidence type="ECO:0000256" key="3">
    <source>
        <dbReference type="ARBA" id="ARBA00023163"/>
    </source>
</evidence>
<dbReference type="Pfam" id="PF12833">
    <property type="entry name" value="HTH_18"/>
    <property type="match status" value="1"/>
</dbReference>
<reference evidence="5 6" key="1">
    <citation type="submission" date="2020-08" db="EMBL/GenBank/DDBJ databases">
        <title>Sequencing the genomes of 1000 actinobacteria strains.</title>
        <authorList>
            <person name="Klenk H.-P."/>
        </authorList>
    </citation>
    <scope>NUCLEOTIDE SEQUENCE [LARGE SCALE GENOMIC DNA]</scope>
    <source>
        <strain evidence="5 6">DSM 105369</strain>
    </source>
</reference>
<dbReference type="SUPFAM" id="SSF46689">
    <property type="entry name" value="Homeodomain-like"/>
    <property type="match status" value="1"/>
</dbReference>
<dbReference type="InterPro" id="IPR018060">
    <property type="entry name" value="HTH_AraC"/>
</dbReference>
<gene>
    <name evidence="5" type="ORF">FHU39_000518</name>
</gene>
<dbReference type="Gene3D" id="1.10.10.60">
    <property type="entry name" value="Homeodomain-like"/>
    <property type="match status" value="1"/>
</dbReference>
<dbReference type="InterPro" id="IPR009057">
    <property type="entry name" value="Homeodomain-like_sf"/>
</dbReference>
<evidence type="ECO:0000259" key="4">
    <source>
        <dbReference type="PROSITE" id="PS01124"/>
    </source>
</evidence>
<accession>A0A839N382</accession>
<evidence type="ECO:0000313" key="5">
    <source>
        <dbReference type="EMBL" id="MBB2890534.1"/>
    </source>
</evidence>
<dbReference type="EMBL" id="JACHVQ010000001">
    <property type="protein sequence ID" value="MBB2890534.1"/>
    <property type="molecule type" value="Genomic_DNA"/>
</dbReference>
<name>A0A839N382_9MICO</name>
<keyword evidence="3" id="KW-0804">Transcription</keyword>
<keyword evidence="6" id="KW-1185">Reference proteome</keyword>